<proteinExistence type="predicted"/>
<dbReference type="PANTHER" id="PTHR11070">
    <property type="entry name" value="UVRD / RECB / PCRA DNA HELICASE FAMILY MEMBER"/>
    <property type="match status" value="1"/>
</dbReference>
<dbReference type="Gene3D" id="3.40.50.300">
    <property type="entry name" value="P-loop containing nucleotide triphosphate hydrolases"/>
    <property type="match status" value="2"/>
</dbReference>
<evidence type="ECO:0000256" key="6">
    <source>
        <dbReference type="ARBA" id="ARBA00034617"/>
    </source>
</evidence>
<dbReference type="InterPro" id="IPR014016">
    <property type="entry name" value="UvrD-like_ATP-bd"/>
</dbReference>
<evidence type="ECO:0000256" key="3">
    <source>
        <dbReference type="ARBA" id="ARBA00022806"/>
    </source>
</evidence>
<dbReference type="EMBL" id="CP111025">
    <property type="protein sequence ID" value="WAR27025.1"/>
    <property type="molecule type" value="Genomic_DNA"/>
</dbReference>
<keyword evidence="2" id="KW-0378">Hydrolase</keyword>
<dbReference type="SUPFAM" id="SSF52540">
    <property type="entry name" value="P-loop containing nucleoside triphosphate hydrolases"/>
    <property type="match status" value="2"/>
</dbReference>
<organism evidence="11 12">
    <name type="scientific">Mya arenaria</name>
    <name type="common">Soft-shell clam</name>
    <dbReference type="NCBI Taxonomy" id="6604"/>
    <lineage>
        <taxon>Eukaryota</taxon>
        <taxon>Metazoa</taxon>
        <taxon>Spiralia</taxon>
        <taxon>Lophotrochozoa</taxon>
        <taxon>Mollusca</taxon>
        <taxon>Bivalvia</taxon>
        <taxon>Autobranchia</taxon>
        <taxon>Heteroconchia</taxon>
        <taxon>Euheterodonta</taxon>
        <taxon>Imparidentia</taxon>
        <taxon>Neoheterodontei</taxon>
        <taxon>Myida</taxon>
        <taxon>Myoidea</taxon>
        <taxon>Myidae</taxon>
        <taxon>Mya</taxon>
    </lineage>
</organism>
<feature type="region of interest" description="Disordered" evidence="9">
    <location>
        <begin position="233"/>
        <end position="273"/>
    </location>
</feature>
<evidence type="ECO:0000256" key="9">
    <source>
        <dbReference type="SAM" id="MobiDB-lite"/>
    </source>
</evidence>
<feature type="region of interest" description="Disordered" evidence="9">
    <location>
        <begin position="137"/>
        <end position="159"/>
    </location>
</feature>
<evidence type="ECO:0000256" key="8">
    <source>
        <dbReference type="ARBA" id="ARBA00048988"/>
    </source>
</evidence>
<feature type="compositionally biased region" description="Low complexity" evidence="9">
    <location>
        <begin position="139"/>
        <end position="154"/>
    </location>
</feature>
<evidence type="ECO:0000256" key="2">
    <source>
        <dbReference type="ARBA" id="ARBA00022801"/>
    </source>
</evidence>
<keyword evidence="12" id="KW-1185">Reference proteome</keyword>
<dbReference type="Pfam" id="PF13361">
    <property type="entry name" value="UvrD_C"/>
    <property type="match status" value="1"/>
</dbReference>
<dbReference type="SUPFAM" id="SSF81383">
    <property type="entry name" value="F-box domain"/>
    <property type="match status" value="1"/>
</dbReference>
<reference evidence="11" key="1">
    <citation type="submission" date="2022-11" db="EMBL/GenBank/DDBJ databases">
        <title>Centuries of genome instability and evolution in soft-shell clam transmissible cancer (bioRxiv).</title>
        <authorList>
            <person name="Hart S.F.M."/>
            <person name="Yonemitsu M.A."/>
            <person name="Giersch R.M."/>
            <person name="Beal B.F."/>
            <person name="Arriagada G."/>
            <person name="Davis B.W."/>
            <person name="Ostrander E.A."/>
            <person name="Goff S.P."/>
            <person name="Metzger M.J."/>
        </authorList>
    </citation>
    <scope>NUCLEOTIDE SEQUENCE</scope>
    <source>
        <strain evidence="11">MELC-2E11</strain>
        <tissue evidence="11">Siphon/mantle</tissue>
    </source>
</reference>
<evidence type="ECO:0000256" key="1">
    <source>
        <dbReference type="ARBA" id="ARBA00022741"/>
    </source>
</evidence>
<dbReference type="InterPro" id="IPR036047">
    <property type="entry name" value="F-box-like_dom_sf"/>
</dbReference>
<dbReference type="InterPro" id="IPR014017">
    <property type="entry name" value="DNA_helicase_UvrD-like_C"/>
</dbReference>
<dbReference type="Pfam" id="PF12937">
    <property type="entry name" value="F-box-like"/>
    <property type="match status" value="1"/>
</dbReference>
<keyword evidence="1" id="KW-0547">Nucleotide-binding</keyword>
<name>A0ABY7FXU0_MYAAR</name>
<evidence type="ECO:0000313" key="12">
    <source>
        <dbReference type="Proteomes" id="UP001164746"/>
    </source>
</evidence>
<dbReference type="Proteomes" id="UP001164746">
    <property type="component" value="Chromosome 14"/>
</dbReference>
<evidence type="ECO:0000256" key="5">
    <source>
        <dbReference type="ARBA" id="ARBA00023235"/>
    </source>
</evidence>
<dbReference type="Gene3D" id="1.20.1280.50">
    <property type="match status" value="1"/>
</dbReference>
<dbReference type="PROSITE" id="PS50181">
    <property type="entry name" value="FBOX"/>
    <property type="match status" value="1"/>
</dbReference>
<protein>
    <recommendedName>
        <fullName evidence="7">DNA 3'-5' helicase</fullName>
        <ecNumber evidence="7">5.6.2.4</ecNumber>
    </recommendedName>
</protein>
<dbReference type="EC" id="5.6.2.4" evidence="7"/>
<feature type="domain" description="F-box" evidence="10">
    <location>
        <begin position="383"/>
        <end position="432"/>
    </location>
</feature>
<dbReference type="CDD" id="cd22095">
    <property type="entry name" value="F-box_FBXO18"/>
    <property type="match status" value="1"/>
</dbReference>
<dbReference type="PANTHER" id="PTHR11070:SF30">
    <property type="entry name" value="F-BOX DNA HELICASE 1"/>
    <property type="match status" value="1"/>
</dbReference>
<sequence length="1160" mass="130803">MCDKFNQDVQCNQIQVKCEMEVASSDQNKESQSNIVCNNVEVSLNQRRKRLHMGIVTCDEVGNASLAEPQDLTRNTERTDVNRGLYPVVRNKRRKIDTGNDDVQLNHNAACPGFMPASQAHGFVSASNMYRIDNYSRQNNASPANTSHSNSSSPRKPQKKIKQILNQGSIMNFISLKPSTPDKTHRSNGIKEEKVELDTKNEKVSATTAEQKDDDDDDDISALYTGRSVMFSPIKKQGSDDDSTACIYISDSSPSSSPASSQGSRTNSQRSTVANNVVVKRLFEAQKTVDKNVPQKGPMKRKSISQKPSTLPFISKNELSNLKTEAAKYFENDSFDMNAVFNSDMEDFADSPKPPIPVSKAIKSDKYGLLGTGSYPRENSEKVNYFERLPPEVLENIFCQLPMLDLSLNSNRVCSQWNSIIGNEKFVPWKKLYSQLKRNHGDSRQRLQEIMSKHHMTFPSKYLAALVRYMRDFKPVTAGNMRECLSRHSKYKLASQLLEERLPDCVIHKIPNPWSVIALLVILAPDVYEIQEIMSCLSIPTSQCTAMEIIECLYCIACFLFAFKLAKRADVWNGMHYRLFYALYLFENASSSSAGDLKTIMADSKAGQQSLYKYSAAQDSVRLTHEQLRIVKHQAGPHEVIKIVAFAGTGKTTTLVRYTQFRPDKKFLLVVYNKSVRDYAKTKFPHNVECRTGHSLAFGVFGRRFAHKLGNLKVYTLTQALQARKGINLYLQAKFVMTTLENYFASADEAISMEHVPSEQMDEKTGLKTAINLGEKRALAMDAQSIWHKMQEYNEKKVVMTHDGYLKLYQLSRPRLDRYNCILIDEAQDLTPAITDILLRQPQGKILVGDPHQQIYSFRGAVNAMELIPADTVFYLTQEPHQQIYSFRGAVNAMELIPADTVFYLTQSFRFGPEIAHVAMSCLEGTDNFGFPMLMDMYSLTLPPNERDKEGHVIKNKFVAMFKTLGDLEKFATKSLDVELQGKIKIVKTYHHNLPVFINKIQSKCVRDERQADYVFSTAHKAKGLEFSTVRVTDDFAGDISRAIIVMPNPVAGLADLARGWGGEENDREEDLNYIAVRPSSECKEDEHNLLYVAVTRAKNALQMSPTLLTILKRAGADGTVREGGVYSPALLTEDSHSMAELLGLSPQEIKEKQKLEEKL</sequence>
<dbReference type="SMART" id="SM00256">
    <property type="entry name" value="FBOX"/>
    <property type="match status" value="1"/>
</dbReference>
<gene>
    <name evidence="11" type="ORF">MAR_012729</name>
</gene>
<evidence type="ECO:0000256" key="7">
    <source>
        <dbReference type="ARBA" id="ARBA00034808"/>
    </source>
</evidence>
<evidence type="ECO:0000256" key="4">
    <source>
        <dbReference type="ARBA" id="ARBA00022840"/>
    </source>
</evidence>
<dbReference type="InterPro" id="IPR027417">
    <property type="entry name" value="P-loop_NTPase"/>
</dbReference>
<comment type="catalytic activity">
    <reaction evidence="6">
        <text>Couples ATP hydrolysis with the unwinding of duplex DNA by translocating in the 3'-5' direction.</text>
        <dbReference type="EC" id="5.6.2.4"/>
    </reaction>
</comment>
<dbReference type="InterPro" id="IPR000212">
    <property type="entry name" value="DNA_helicase_UvrD/REP"/>
</dbReference>
<feature type="compositionally biased region" description="Basic and acidic residues" evidence="9">
    <location>
        <begin position="180"/>
        <end position="203"/>
    </location>
</feature>
<dbReference type="InterPro" id="IPR001810">
    <property type="entry name" value="F-box_dom"/>
</dbReference>
<accession>A0ABY7FXU0</accession>
<comment type="catalytic activity">
    <reaction evidence="8">
        <text>ATP + H2O = ADP + phosphate + H(+)</text>
        <dbReference type="Rhea" id="RHEA:13065"/>
        <dbReference type="ChEBI" id="CHEBI:15377"/>
        <dbReference type="ChEBI" id="CHEBI:15378"/>
        <dbReference type="ChEBI" id="CHEBI:30616"/>
        <dbReference type="ChEBI" id="CHEBI:43474"/>
        <dbReference type="ChEBI" id="CHEBI:456216"/>
        <dbReference type="EC" id="5.6.2.4"/>
    </reaction>
</comment>
<keyword evidence="3" id="KW-0347">Helicase</keyword>
<evidence type="ECO:0000259" key="10">
    <source>
        <dbReference type="PROSITE" id="PS50181"/>
    </source>
</evidence>
<keyword evidence="4" id="KW-0067">ATP-binding</keyword>
<feature type="region of interest" description="Disordered" evidence="9">
    <location>
        <begin position="174"/>
        <end position="220"/>
    </location>
</feature>
<keyword evidence="5" id="KW-0413">Isomerase</keyword>
<evidence type="ECO:0000313" key="11">
    <source>
        <dbReference type="EMBL" id="WAR27025.1"/>
    </source>
</evidence>
<dbReference type="Pfam" id="PF00580">
    <property type="entry name" value="UvrD-helicase"/>
    <property type="match status" value="1"/>
</dbReference>
<feature type="compositionally biased region" description="Low complexity" evidence="9">
    <location>
        <begin position="250"/>
        <end position="264"/>
    </location>
</feature>